<name>A0A7K1SVQ9_9SPHI</name>
<keyword evidence="1" id="KW-0175">Coiled coil</keyword>
<evidence type="ECO:0000256" key="1">
    <source>
        <dbReference type="SAM" id="Coils"/>
    </source>
</evidence>
<reference evidence="3 4" key="1">
    <citation type="submission" date="2019-12" db="EMBL/GenBank/DDBJ databases">
        <title>Mucilaginibacter sp. HMF7410 genome sequencing and assembly.</title>
        <authorList>
            <person name="Kang H."/>
            <person name="Cha I."/>
            <person name="Kim H."/>
            <person name="Joh K."/>
        </authorList>
    </citation>
    <scope>NUCLEOTIDE SEQUENCE [LARGE SCALE GENOMIC DNA]</scope>
    <source>
        <strain evidence="3 4">HMF7410</strain>
    </source>
</reference>
<evidence type="ECO:0008006" key="5">
    <source>
        <dbReference type="Google" id="ProtNLM"/>
    </source>
</evidence>
<dbReference type="RefSeq" id="WP_157565550.1">
    <property type="nucleotide sequence ID" value="NZ_WPIK01000005.1"/>
</dbReference>
<evidence type="ECO:0000256" key="2">
    <source>
        <dbReference type="SAM" id="SignalP"/>
    </source>
</evidence>
<keyword evidence="4" id="KW-1185">Reference proteome</keyword>
<dbReference type="AlphaFoldDB" id="A0A7K1SVQ9"/>
<sequence>MALKIYKTGFLALLFGMLSFSEGFAQQASPKKPETAEQQKDYQQKIKDLQQSMRDLQKQVLDLRQQHTKELLKQNAENLKELRFMRLDTITNFIRIDSLKNFSRALANNINGLTHIEILHNGFSFNDADGNKGKQPGNLIEKTKTFSKSYPVNKNDKLTIDNQYGKITVNTWNKNEFKVDVEIKVGTTDEAETQKLLDGINIVSAQDQAGVSFKTNIEKQDNKGTFSINRIVNNYRGNRTISVNYTVFMPVKNALDITNRFGAVVLPDLEGRVTIHNSYGKFTAKELSNTANNIRLQFIDADIEALNGGNLNFEYGNLKIGTASNMNAVMGFSPVNIERLKSSANIKVQYGSGLKINNLDKNLKNLDIDASFANVSLDLNGSENFLFDVTVKHTQFTYNDSRIKLLTQPDSGSDHKINFIKNYKGYVGKSGSDNKVTIKSNFQRVTFN</sequence>
<accession>A0A7K1SVQ9</accession>
<comment type="caution">
    <text evidence="3">The sequence shown here is derived from an EMBL/GenBank/DDBJ whole genome shotgun (WGS) entry which is preliminary data.</text>
</comment>
<feature type="chain" id="PRO_5029562916" description="Adhesin domain-containing protein" evidence="2">
    <location>
        <begin position="26"/>
        <end position="448"/>
    </location>
</feature>
<feature type="signal peptide" evidence="2">
    <location>
        <begin position="1"/>
        <end position="25"/>
    </location>
</feature>
<dbReference type="Proteomes" id="UP000462014">
    <property type="component" value="Unassembled WGS sequence"/>
</dbReference>
<feature type="coiled-coil region" evidence="1">
    <location>
        <begin position="39"/>
        <end position="66"/>
    </location>
</feature>
<organism evidence="3 4">
    <name type="scientific">Mucilaginibacter arboris</name>
    <dbReference type="NCBI Taxonomy" id="2682090"/>
    <lineage>
        <taxon>Bacteria</taxon>
        <taxon>Pseudomonadati</taxon>
        <taxon>Bacteroidota</taxon>
        <taxon>Sphingobacteriia</taxon>
        <taxon>Sphingobacteriales</taxon>
        <taxon>Sphingobacteriaceae</taxon>
        <taxon>Mucilaginibacter</taxon>
    </lineage>
</organism>
<evidence type="ECO:0000313" key="4">
    <source>
        <dbReference type="Proteomes" id="UP000462014"/>
    </source>
</evidence>
<dbReference type="EMBL" id="WPIK01000005">
    <property type="protein sequence ID" value="MVN21318.1"/>
    <property type="molecule type" value="Genomic_DNA"/>
</dbReference>
<gene>
    <name evidence="3" type="ORF">GO621_07190</name>
</gene>
<evidence type="ECO:0000313" key="3">
    <source>
        <dbReference type="EMBL" id="MVN21318.1"/>
    </source>
</evidence>
<keyword evidence="2" id="KW-0732">Signal</keyword>
<protein>
    <recommendedName>
        <fullName evidence="5">Adhesin domain-containing protein</fullName>
    </recommendedName>
</protein>
<proteinExistence type="predicted"/>